<gene>
    <name evidence="2" type="ORF">OV287_46640</name>
</gene>
<evidence type="ECO:0000256" key="1">
    <source>
        <dbReference type="SAM" id="Phobius"/>
    </source>
</evidence>
<dbReference type="RefSeq" id="WP_267540532.1">
    <property type="nucleotide sequence ID" value="NZ_JAPNKA010000001.1"/>
</dbReference>
<proteinExistence type="predicted"/>
<keyword evidence="1" id="KW-0812">Transmembrane</keyword>
<keyword evidence="3" id="KW-1185">Reference proteome</keyword>
<feature type="transmembrane region" description="Helical" evidence="1">
    <location>
        <begin position="223"/>
        <end position="246"/>
    </location>
</feature>
<keyword evidence="1" id="KW-0472">Membrane</keyword>
<feature type="transmembrane region" description="Helical" evidence="1">
    <location>
        <begin position="258"/>
        <end position="280"/>
    </location>
</feature>
<comment type="caution">
    <text evidence="2">The sequence shown here is derived from an EMBL/GenBank/DDBJ whole genome shotgun (WGS) entry which is preliminary data.</text>
</comment>
<feature type="transmembrane region" description="Helical" evidence="1">
    <location>
        <begin position="168"/>
        <end position="192"/>
    </location>
</feature>
<evidence type="ECO:0000313" key="2">
    <source>
        <dbReference type="EMBL" id="MCY1081953.1"/>
    </source>
</evidence>
<name>A0ABT4AJV1_9BACT</name>
<accession>A0ABT4AJV1</accession>
<protein>
    <submittedName>
        <fullName evidence="2">YIP1 family protein</fullName>
    </submittedName>
</protein>
<evidence type="ECO:0000313" key="3">
    <source>
        <dbReference type="Proteomes" id="UP001207654"/>
    </source>
</evidence>
<keyword evidence="1" id="KW-1133">Transmembrane helix</keyword>
<reference evidence="2 3" key="1">
    <citation type="submission" date="2022-11" db="EMBL/GenBank/DDBJ databases">
        <title>Minimal conservation of predation-associated metabolite biosynthetic gene clusters underscores biosynthetic potential of Myxococcota including descriptions for ten novel species: Archangium lansinium sp. nov., Myxococcus landrumus sp. nov., Nannocystis bai.</title>
        <authorList>
            <person name="Ahearne A."/>
            <person name="Stevens C."/>
            <person name="Phillips K."/>
        </authorList>
    </citation>
    <scope>NUCLEOTIDE SEQUENCE [LARGE SCALE GENOMIC DNA]</scope>
    <source>
        <strain evidence="2 3">MIWBW</strain>
    </source>
</reference>
<feature type="transmembrane region" description="Helical" evidence="1">
    <location>
        <begin position="126"/>
        <end position="148"/>
    </location>
</feature>
<organism evidence="2 3">
    <name type="scientific">Archangium lansingense</name>
    <dbReference type="NCBI Taxonomy" id="2995310"/>
    <lineage>
        <taxon>Bacteria</taxon>
        <taxon>Pseudomonadati</taxon>
        <taxon>Myxococcota</taxon>
        <taxon>Myxococcia</taxon>
        <taxon>Myxococcales</taxon>
        <taxon>Cystobacterineae</taxon>
        <taxon>Archangiaceae</taxon>
        <taxon>Archangium</taxon>
    </lineage>
</organism>
<dbReference type="EMBL" id="JAPNKA010000001">
    <property type="protein sequence ID" value="MCY1081953.1"/>
    <property type="molecule type" value="Genomic_DNA"/>
</dbReference>
<sequence length="289" mass="31386">MHLQCPHCQRPITPGALSCQGCGVSLLQEATPGSAEPTCAIHPNRVSLASCDRCGTFACAECLHQNSRGEVVCQRCHELEPDVLLPWDKREELGTFTALWKTIHTVMLHPEALYTVRPEGSASSSLLFSLLCSLPSGFMTGLTYMGIFSFMPAMLPAEARSSGDLPTWIGPLMFVLCLFLVPLFSVASTVILSGLDHLVMKLGGVTRGYGVTLRAHSLSQAPWVLGLIPFCGMYSAMPWALVARAFAYRGLHRTTWGVALTGTLIVPVLSCCMCGGFYALMFSMMRNNF</sequence>
<dbReference type="Proteomes" id="UP001207654">
    <property type="component" value="Unassembled WGS sequence"/>
</dbReference>